<dbReference type="EMBL" id="DF968181">
    <property type="protein sequence ID" value="GAP41149.1"/>
    <property type="molecule type" value="Genomic_DNA"/>
</dbReference>
<dbReference type="STRING" id="1678840.ATC1_131131"/>
<accession>A0A0S7BLG2</accession>
<sequence length="46" mass="5424">MGSFTVRQVAEMPKTNEETVRRWIRADKLIAEKNRGKMAISYLNKR</sequence>
<name>A0A0S7BLG2_9CHLR</name>
<dbReference type="Proteomes" id="UP000053370">
    <property type="component" value="Unassembled WGS sequence"/>
</dbReference>
<protein>
    <submittedName>
        <fullName evidence="1">Uncharacterized protein</fullName>
    </submittedName>
</protein>
<evidence type="ECO:0000313" key="2">
    <source>
        <dbReference type="Proteomes" id="UP000053370"/>
    </source>
</evidence>
<evidence type="ECO:0000313" key="1">
    <source>
        <dbReference type="EMBL" id="GAP41149.1"/>
    </source>
</evidence>
<gene>
    <name evidence="1" type="ORF">ATC1_131131</name>
</gene>
<proteinExistence type="predicted"/>
<reference evidence="1" key="1">
    <citation type="journal article" date="2015" name="Genome Announc.">
        <title>Draft Genome Sequence of Anaerolineae Strain TC1, a Novel Isolate from a Methanogenic Wastewater Treatment System.</title>
        <authorList>
            <person name="Matsuura N."/>
            <person name="Tourlousse D.M."/>
            <person name="Sun L."/>
            <person name="Toyonaga M."/>
            <person name="Kuroda K."/>
            <person name="Ohashi A."/>
            <person name="Cruz R."/>
            <person name="Yamaguchi T."/>
            <person name="Sekiguchi Y."/>
        </authorList>
    </citation>
    <scope>NUCLEOTIDE SEQUENCE [LARGE SCALE GENOMIC DNA]</scope>
    <source>
        <strain evidence="1">TC1</strain>
    </source>
</reference>
<organism evidence="1">
    <name type="scientific">Flexilinea flocculi</name>
    <dbReference type="NCBI Taxonomy" id="1678840"/>
    <lineage>
        <taxon>Bacteria</taxon>
        <taxon>Bacillati</taxon>
        <taxon>Chloroflexota</taxon>
        <taxon>Anaerolineae</taxon>
        <taxon>Anaerolineales</taxon>
        <taxon>Anaerolineaceae</taxon>
        <taxon>Flexilinea</taxon>
    </lineage>
</organism>
<keyword evidence="2" id="KW-1185">Reference proteome</keyword>
<dbReference type="AlphaFoldDB" id="A0A0S7BLG2"/>